<comment type="caution">
    <text evidence="1">The sequence shown here is derived from an EMBL/GenBank/DDBJ whole genome shotgun (WGS) entry which is preliminary data.</text>
</comment>
<dbReference type="AlphaFoldDB" id="A0AA36CSX1"/>
<dbReference type="Proteomes" id="UP001177023">
    <property type="component" value="Unassembled WGS sequence"/>
</dbReference>
<keyword evidence="2" id="KW-1185">Reference proteome</keyword>
<name>A0AA36CSX1_9BILA</name>
<protein>
    <submittedName>
        <fullName evidence="1">Uncharacterized protein</fullName>
    </submittedName>
</protein>
<gene>
    <name evidence="1" type="ORF">MSPICULIGERA_LOCUS13033</name>
</gene>
<accession>A0AA36CSX1</accession>
<dbReference type="EMBL" id="CATQJA010002632">
    <property type="protein sequence ID" value="CAJ0574705.1"/>
    <property type="molecule type" value="Genomic_DNA"/>
</dbReference>
<evidence type="ECO:0000313" key="2">
    <source>
        <dbReference type="Proteomes" id="UP001177023"/>
    </source>
</evidence>
<feature type="non-terminal residue" evidence="1">
    <location>
        <position position="1"/>
    </location>
</feature>
<organism evidence="1 2">
    <name type="scientific">Mesorhabditis spiculigera</name>
    <dbReference type="NCBI Taxonomy" id="96644"/>
    <lineage>
        <taxon>Eukaryota</taxon>
        <taxon>Metazoa</taxon>
        <taxon>Ecdysozoa</taxon>
        <taxon>Nematoda</taxon>
        <taxon>Chromadorea</taxon>
        <taxon>Rhabditida</taxon>
        <taxon>Rhabditina</taxon>
        <taxon>Rhabditomorpha</taxon>
        <taxon>Rhabditoidea</taxon>
        <taxon>Rhabditidae</taxon>
        <taxon>Mesorhabditinae</taxon>
        <taxon>Mesorhabditis</taxon>
    </lineage>
</organism>
<reference evidence="1" key="1">
    <citation type="submission" date="2023-06" db="EMBL/GenBank/DDBJ databases">
        <authorList>
            <person name="Delattre M."/>
        </authorList>
    </citation>
    <scope>NUCLEOTIDE SEQUENCE</scope>
    <source>
        <strain evidence="1">AF72</strain>
    </source>
</reference>
<evidence type="ECO:0000313" key="1">
    <source>
        <dbReference type="EMBL" id="CAJ0574705.1"/>
    </source>
</evidence>
<proteinExistence type="predicted"/>
<sequence>MESAGARAQPRGYRKSFYHEVFVALAAIRDGLCRPHRGPLSLPSSMHGHTPGRRMLPGPRLQAWHLHTRMDEMP</sequence>